<accession>B4I9F2</accession>
<dbReference type="InterPro" id="IPR027417">
    <property type="entry name" value="P-loop_NTPase"/>
</dbReference>
<dbReference type="GO" id="GO:0003924">
    <property type="term" value="F:GTPase activity"/>
    <property type="evidence" value="ECO:0007669"/>
    <property type="project" value="InterPro"/>
</dbReference>
<dbReference type="Gene3D" id="3.40.50.300">
    <property type="entry name" value="P-loop containing nucleotide triphosphate hydrolases"/>
    <property type="match status" value="1"/>
</dbReference>
<reference evidence="1 2" key="1">
    <citation type="journal article" date="2007" name="Nature">
        <title>Evolution of genes and genomes on the Drosophila phylogeny.</title>
        <authorList>
            <consortium name="Drosophila 12 Genomes Consortium"/>
            <person name="Clark A.G."/>
            <person name="Eisen M.B."/>
            <person name="Smith D.R."/>
            <person name="Bergman C.M."/>
            <person name="Oliver B."/>
            <person name="Markow T.A."/>
            <person name="Kaufman T.C."/>
            <person name="Kellis M."/>
            <person name="Gelbart W."/>
            <person name="Iyer V.N."/>
            <person name="Pollard D.A."/>
            <person name="Sackton T.B."/>
            <person name="Larracuente A.M."/>
            <person name="Singh N.D."/>
            <person name="Abad J.P."/>
            <person name="Abt D.N."/>
            <person name="Adryan B."/>
            <person name="Aguade M."/>
            <person name="Akashi H."/>
            <person name="Anderson W.W."/>
            <person name="Aquadro C.F."/>
            <person name="Ardell D.H."/>
            <person name="Arguello R."/>
            <person name="Artieri C.G."/>
            <person name="Barbash D.A."/>
            <person name="Barker D."/>
            <person name="Barsanti P."/>
            <person name="Batterham P."/>
            <person name="Batzoglou S."/>
            <person name="Begun D."/>
            <person name="Bhutkar A."/>
            <person name="Blanco E."/>
            <person name="Bosak S.A."/>
            <person name="Bradley R.K."/>
            <person name="Brand A.D."/>
            <person name="Brent M.R."/>
            <person name="Brooks A.N."/>
            <person name="Brown R.H."/>
            <person name="Butlin R.K."/>
            <person name="Caggese C."/>
            <person name="Calvi B.R."/>
            <person name="Bernardo de Carvalho A."/>
            <person name="Caspi A."/>
            <person name="Castrezana S."/>
            <person name="Celniker S.E."/>
            <person name="Chang J.L."/>
            <person name="Chapple C."/>
            <person name="Chatterji S."/>
            <person name="Chinwalla A."/>
            <person name="Civetta A."/>
            <person name="Clifton S.W."/>
            <person name="Comeron J.M."/>
            <person name="Costello J.C."/>
            <person name="Coyne J.A."/>
            <person name="Daub J."/>
            <person name="David R.G."/>
            <person name="Delcher A.L."/>
            <person name="Delehaunty K."/>
            <person name="Do C.B."/>
            <person name="Ebling H."/>
            <person name="Edwards K."/>
            <person name="Eickbush T."/>
            <person name="Evans J.D."/>
            <person name="Filipski A."/>
            <person name="Findeiss S."/>
            <person name="Freyhult E."/>
            <person name="Fulton L."/>
            <person name="Fulton R."/>
            <person name="Garcia A.C."/>
            <person name="Gardiner A."/>
            <person name="Garfield D.A."/>
            <person name="Garvin B.E."/>
            <person name="Gibson G."/>
            <person name="Gilbert D."/>
            <person name="Gnerre S."/>
            <person name="Godfrey J."/>
            <person name="Good R."/>
            <person name="Gotea V."/>
            <person name="Gravely B."/>
            <person name="Greenberg A.J."/>
            <person name="Griffiths-Jones S."/>
            <person name="Gross S."/>
            <person name="Guigo R."/>
            <person name="Gustafson E.A."/>
            <person name="Haerty W."/>
            <person name="Hahn M.W."/>
            <person name="Halligan D.L."/>
            <person name="Halpern A.L."/>
            <person name="Halter G.M."/>
            <person name="Han M.V."/>
            <person name="Heger A."/>
            <person name="Hillier L."/>
            <person name="Hinrichs A.S."/>
            <person name="Holmes I."/>
            <person name="Hoskins R.A."/>
            <person name="Hubisz M.J."/>
            <person name="Hultmark D."/>
            <person name="Huntley M.A."/>
            <person name="Jaffe D.B."/>
            <person name="Jagadeeshan S."/>
            <person name="Jeck W.R."/>
            <person name="Johnson J."/>
            <person name="Jones C.D."/>
            <person name="Jordan W.C."/>
            <person name="Karpen G.H."/>
            <person name="Kataoka E."/>
            <person name="Keightley P.D."/>
            <person name="Kheradpour P."/>
            <person name="Kirkness E.F."/>
            <person name="Koerich L.B."/>
            <person name="Kristiansen K."/>
            <person name="Kudrna D."/>
            <person name="Kulathinal R.J."/>
            <person name="Kumar S."/>
            <person name="Kwok R."/>
            <person name="Lander E."/>
            <person name="Langley C.H."/>
            <person name="Lapoint R."/>
            <person name="Lazzaro B.P."/>
            <person name="Lee S.J."/>
            <person name="Levesque L."/>
            <person name="Li R."/>
            <person name="Lin C.F."/>
            <person name="Lin M.F."/>
            <person name="Lindblad-Toh K."/>
            <person name="Llopart A."/>
            <person name="Long M."/>
            <person name="Low L."/>
            <person name="Lozovsky E."/>
            <person name="Lu J."/>
            <person name="Luo M."/>
            <person name="Machado C.A."/>
            <person name="Makalowski W."/>
            <person name="Marzo M."/>
            <person name="Matsuda M."/>
            <person name="Matzkin L."/>
            <person name="McAllister B."/>
            <person name="McBride C.S."/>
            <person name="McKernan B."/>
            <person name="McKernan K."/>
            <person name="Mendez-Lago M."/>
            <person name="Minx P."/>
            <person name="Mollenhauer M.U."/>
            <person name="Montooth K."/>
            <person name="Mount S.M."/>
            <person name="Mu X."/>
            <person name="Myers E."/>
            <person name="Negre B."/>
            <person name="Newfeld S."/>
            <person name="Nielsen R."/>
            <person name="Noor M.A."/>
            <person name="O'Grady P."/>
            <person name="Pachter L."/>
            <person name="Papaceit M."/>
            <person name="Parisi M.J."/>
            <person name="Parisi M."/>
            <person name="Parts L."/>
            <person name="Pedersen J.S."/>
            <person name="Pesole G."/>
            <person name="Phillippy A.M."/>
            <person name="Ponting C.P."/>
            <person name="Pop M."/>
            <person name="Porcelli D."/>
            <person name="Powell J.R."/>
            <person name="Prohaska S."/>
            <person name="Pruitt K."/>
            <person name="Puig M."/>
            <person name="Quesneville H."/>
            <person name="Ram K.R."/>
            <person name="Rand D."/>
            <person name="Rasmussen M.D."/>
            <person name="Reed L.K."/>
            <person name="Reenan R."/>
            <person name="Reily A."/>
            <person name="Remington K.A."/>
            <person name="Rieger T.T."/>
            <person name="Ritchie M.G."/>
            <person name="Robin C."/>
            <person name="Rogers Y.H."/>
            <person name="Rohde C."/>
            <person name="Rozas J."/>
            <person name="Rubenfield M.J."/>
            <person name="Ruiz A."/>
            <person name="Russo S."/>
            <person name="Salzberg S.L."/>
            <person name="Sanchez-Gracia A."/>
            <person name="Saranga D.J."/>
            <person name="Sato H."/>
            <person name="Schaeffer S.W."/>
            <person name="Schatz M.C."/>
            <person name="Schlenke T."/>
            <person name="Schwartz R."/>
            <person name="Segarra C."/>
            <person name="Singh R.S."/>
            <person name="Sirot L."/>
            <person name="Sirota M."/>
            <person name="Sisneros N.B."/>
            <person name="Smith C.D."/>
            <person name="Smith T.F."/>
            <person name="Spieth J."/>
            <person name="Stage D.E."/>
            <person name="Stark A."/>
            <person name="Stephan W."/>
            <person name="Strausberg R.L."/>
            <person name="Strempel S."/>
            <person name="Sturgill D."/>
            <person name="Sutton G."/>
            <person name="Sutton G.G."/>
            <person name="Tao W."/>
            <person name="Teichmann S."/>
            <person name="Tobari Y.N."/>
            <person name="Tomimura Y."/>
            <person name="Tsolas J.M."/>
            <person name="Valente V.L."/>
            <person name="Venter E."/>
            <person name="Venter J.C."/>
            <person name="Vicario S."/>
            <person name="Vieira F.G."/>
            <person name="Vilella A.J."/>
            <person name="Villasante A."/>
            <person name="Walenz B."/>
            <person name="Wang J."/>
            <person name="Wasserman M."/>
            <person name="Watts T."/>
            <person name="Wilson D."/>
            <person name="Wilson R.K."/>
            <person name="Wing R.A."/>
            <person name="Wolfner M.F."/>
            <person name="Wong A."/>
            <person name="Wong G.K."/>
            <person name="Wu C.I."/>
            <person name="Wu G."/>
            <person name="Yamamoto D."/>
            <person name="Yang H.P."/>
            <person name="Yang S.P."/>
            <person name="Yorke J.A."/>
            <person name="Yoshida K."/>
            <person name="Zdobnov E."/>
            <person name="Zhang P."/>
            <person name="Zhang Y."/>
            <person name="Zimin A.V."/>
            <person name="Baldwin J."/>
            <person name="Abdouelleil A."/>
            <person name="Abdulkadir J."/>
            <person name="Abebe A."/>
            <person name="Abera B."/>
            <person name="Abreu J."/>
            <person name="Acer S.C."/>
            <person name="Aftuck L."/>
            <person name="Alexander A."/>
            <person name="An P."/>
            <person name="Anderson E."/>
            <person name="Anderson S."/>
            <person name="Arachi H."/>
            <person name="Azer M."/>
            <person name="Bachantsang P."/>
            <person name="Barry A."/>
            <person name="Bayul T."/>
            <person name="Berlin A."/>
            <person name="Bessette D."/>
            <person name="Bloom T."/>
            <person name="Blye J."/>
            <person name="Boguslavskiy L."/>
            <person name="Bonnet C."/>
            <person name="Boukhgalter B."/>
            <person name="Bourzgui I."/>
            <person name="Brown A."/>
            <person name="Cahill P."/>
            <person name="Channer S."/>
            <person name="Cheshatsang Y."/>
            <person name="Chuda L."/>
            <person name="Citroen M."/>
            <person name="Collymore A."/>
            <person name="Cooke P."/>
            <person name="Costello M."/>
            <person name="D'Aco K."/>
            <person name="Daza R."/>
            <person name="De Haan G."/>
            <person name="DeGray S."/>
            <person name="DeMaso C."/>
            <person name="Dhargay N."/>
            <person name="Dooley K."/>
            <person name="Dooley E."/>
            <person name="Doricent M."/>
            <person name="Dorje P."/>
            <person name="Dorjee K."/>
            <person name="Dupes A."/>
            <person name="Elong R."/>
            <person name="Falk J."/>
            <person name="Farina A."/>
            <person name="Faro S."/>
            <person name="Ferguson D."/>
            <person name="Fisher S."/>
            <person name="Foley C.D."/>
            <person name="Franke A."/>
            <person name="Friedrich D."/>
            <person name="Gadbois L."/>
            <person name="Gearin G."/>
            <person name="Gearin C.R."/>
            <person name="Giannoukos G."/>
            <person name="Goode T."/>
            <person name="Graham J."/>
            <person name="Grandbois E."/>
            <person name="Grewal S."/>
            <person name="Gyaltsen K."/>
            <person name="Hafez N."/>
            <person name="Hagos B."/>
            <person name="Hall J."/>
            <person name="Henson C."/>
            <person name="Hollinger A."/>
            <person name="Honan T."/>
            <person name="Huard M.D."/>
            <person name="Hughes L."/>
            <person name="Hurhula B."/>
            <person name="Husby M.E."/>
            <person name="Kamat A."/>
            <person name="Kanga B."/>
            <person name="Kashin S."/>
            <person name="Khazanovich D."/>
            <person name="Kisner P."/>
            <person name="Lance K."/>
            <person name="Lara M."/>
            <person name="Lee W."/>
            <person name="Lennon N."/>
            <person name="Letendre F."/>
            <person name="LeVine R."/>
            <person name="Lipovsky A."/>
            <person name="Liu X."/>
            <person name="Liu J."/>
            <person name="Liu S."/>
            <person name="Lokyitsang T."/>
            <person name="Lokyitsang Y."/>
            <person name="Lubonja R."/>
            <person name="Lui A."/>
            <person name="MacDonald P."/>
            <person name="Magnisalis V."/>
            <person name="Maru K."/>
            <person name="Matthews C."/>
            <person name="McCusker W."/>
            <person name="McDonough S."/>
            <person name="Mehta T."/>
            <person name="Meldrim J."/>
            <person name="Meneus L."/>
            <person name="Mihai O."/>
            <person name="Mihalev A."/>
            <person name="Mihova T."/>
            <person name="Mittelman R."/>
            <person name="Mlenga V."/>
            <person name="Montmayeur A."/>
            <person name="Mulrain L."/>
            <person name="Navidi A."/>
            <person name="Naylor J."/>
            <person name="Negash T."/>
            <person name="Nguyen T."/>
            <person name="Nguyen N."/>
            <person name="Nicol R."/>
            <person name="Norbu C."/>
            <person name="Norbu N."/>
            <person name="Novod N."/>
            <person name="O'Neill B."/>
            <person name="Osman S."/>
            <person name="Markiewicz E."/>
            <person name="Oyono O.L."/>
            <person name="Patti C."/>
            <person name="Phunkhang P."/>
            <person name="Pierre F."/>
            <person name="Priest M."/>
            <person name="Raghuraman S."/>
            <person name="Rege F."/>
            <person name="Reyes R."/>
            <person name="Rise C."/>
            <person name="Rogov P."/>
            <person name="Ross K."/>
            <person name="Ryan E."/>
            <person name="Settipalli S."/>
            <person name="Shea T."/>
            <person name="Sherpa N."/>
            <person name="Shi L."/>
            <person name="Shih D."/>
            <person name="Sparrow T."/>
            <person name="Spaulding J."/>
            <person name="Stalker J."/>
            <person name="Stange-Thomann N."/>
            <person name="Stavropoulos S."/>
            <person name="Stone C."/>
            <person name="Strader C."/>
            <person name="Tesfaye S."/>
            <person name="Thomson T."/>
            <person name="Thoulutsang Y."/>
            <person name="Thoulutsang D."/>
            <person name="Topham K."/>
            <person name="Topping I."/>
            <person name="Tsamla T."/>
            <person name="Vassiliev H."/>
            <person name="Vo A."/>
            <person name="Wangchuk T."/>
            <person name="Wangdi T."/>
            <person name="Weiand M."/>
            <person name="Wilkinson J."/>
            <person name="Wilson A."/>
            <person name="Yadav S."/>
            <person name="Young G."/>
            <person name="Yu Q."/>
            <person name="Zembek L."/>
            <person name="Zhong D."/>
            <person name="Zimmer A."/>
            <person name="Zwirko Z."/>
            <person name="Jaffe D.B."/>
            <person name="Alvarez P."/>
            <person name="Brockman W."/>
            <person name="Butler J."/>
            <person name="Chin C."/>
            <person name="Gnerre S."/>
            <person name="Grabherr M."/>
            <person name="Kleber M."/>
            <person name="Mauceli E."/>
            <person name="MacCallum I."/>
        </authorList>
    </citation>
    <scope>NUCLEOTIDE SEQUENCE [LARGE SCALE GENOMIC DNA]</scope>
    <source>
        <strain evidence="2">Rob3c / Tucson 14021-0248.25</strain>
    </source>
</reference>
<evidence type="ECO:0000313" key="2">
    <source>
        <dbReference type="Proteomes" id="UP000001292"/>
    </source>
</evidence>
<dbReference type="STRING" id="7238.B4I9F2"/>
<sequence>MRAAPPEPEPLQLAGSGEQFLVLGDSGVGKTCLLYQYTDGPVPHPVHLHRGHRLPREAAGKCKRLFIL</sequence>
<dbReference type="Pfam" id="PF00071">
    <property type="entry name" value="Ras"/>
    <property type="match status" value="1"/>
</dbReference>
<dbReference type="EMBL" id="CH480825">
    <property type="protein sequence ID" value="EDW43833.1"/>
    <property type="molecule type" value="Genomic_DNA"/>
</dbReference>
<dbReference type="HOGENOM" id="CLU_2796689_0_0_1"/>
<dbReference type="KEGG" id="dse:6615995"/>
<gene>
    <name evidence="1" type="primary">Dsec\GM18970</name>
    <name evidence="1" type="ORF">Dsec_GM18970</name>
</gene>
<protein>
    <submittedName>
        <fullName evidence="1">GM18970</fullName>
    </submittedName>
</protein>
<proteinExistence type="predicted"/>
<keyword evidence="2" id="KW-1185">Reference proteome</keyword>
<organism evidence="2">
    <name type="scientific">Drosophila sechellia</name>
    <name type="common">Fruit fly</name>
    <dbReference type="NCBI Taxonomy" id="7238"/>
    <lineage>
        <taxon>Eukaryota</taxon>
        <taxon>Metazoa</taxon>
        <taxon>Ecdysozoa</taxon>
        <taxon>Arthropoda</taxon>
        <taxon>Hexapoda</taxon>
        <taxon>Insecta</taxon>
        <taxon>Pterygota</taxon>
        <taxon>Neoptera</taxon>
        <taxon>Endopterygota</taxon>
        <taxon>Diptera</taxon>
        <taxon>Brachycera</taxon>
        <taxon>Muscomorpha</taxon>
        <taxon>Ephydroidea</taxon>
        <taxon>Drosophilidae</taxon>
        <taxon>Drosophila</taxon>
        <taxon>Sophophora</taxon>
    </lineage>
</organism>
<evidence type="ECO:0000313" key="1">
    <source>
        <dbReference type="EMBL" id="EDW43833.1"/>
    </source>
</evidence>
<dbReference type="Proteomes" id="UP000001292">
    <property type="component" value="Unassembled WGS sequence"/>
</dbReference>
<dbReference type="SUPFAM" id="SSF52540">
    <property type="entry name" value="P-loop containing nucleoside triphosphate hydrolases"/>
    <property type="match status" value="1"/>
</dbReference>
<dbReference type="AlphaFoldDB" id="B4I9F2"/>
<name>B4I9F2_DROSE</name>
<dbReference type="InterPro" id="IPR001806">
    <property type="entry name" value="Small_GTPase"/>
</dbReference>
<dbReference type="GO" id="GO:0005525">
    <property type="term" value="F:GTP binding"/>
    <property type="evidence" value="ECO:0007669"/>
    <property type="project" value="InterPro"/>
</dbReference>